<feature type="region of interest" description="Disordered" evidence="2">
    <location>
        <begin position="406"/>
        <end position="458"/>
    </location>
</feature>
<dbReference type="Proteomes" id="UP000308549">
    <property type="component" value="Unassembled WGS sequence"/>
</dbReference>
<keyword evidence="1" id="KW-0597">Phosphoprotein</keyword>
<dbReference type="Gene3D" id="2.30.29.30">
    <property type="entry name" value="Pleckstrin-homology domain (PH domain)/Phosphotyrosine-binding domain (PTB)"/>
    <property type="match status" value="1"/>
</dbReference>
<evidence type="ECO:0000313" key="4">
    <source>
        <dbReference type="EMBL" id="TKA27341.1"/>
    </source>
</evidence>
<sequence>MSTPTSPTQRSLPRRTATNATDDEAIPDEDSSEVTRLFHERLQAWKHACGYLEDYVTATEKMQQSHGKEYEKVLKTVSNSLKEGHHFDQSLGGVAGMFDNIRSNTQGISNSHYETAKTLKGSVLPIFERLHQEIKNKTKELTKGAGKGSKAVEKARQTSQKHIELLGQHTAAFDSSGGSVKAHEDPYVLQRQVNHRLNKQVMEENSNRDDLIAVQNSFSQFEAHIVKTFQNGFQQFTQVVTMQSEQTRSMYSDMMNSTSRIAPDFEWNSFVRRNNAVLIDPSAPKRTVSSIGFPNQDHRSTQPLIAGSLERKGKMLNKYSTAYYVVTPSKYLHQFNTDDDFAKDPAPEASLYLPDCIIGAVDGPKFNVKGKHAGSKLGGFTSHEYAFRAHTPQDAHRWHEIISEVVGQSSGEKPESTPSSPQEKKRVSSMGSTAESGEERTAEEKEAAHLKEEESEKA</sequence>
<evidence type="ECO:0000256" key="2">
    <source>
        <dbReference type="SAM" id="MobiDB-lite"/>
    </source>
</evidence>
<feature type="compositionally biased region" description="Acidic residues" evidence="2">
    <location>
        <begin position="21"/>
        <end position="32"/>
    </location>
</feature>
<dbReference type="SUPFAM" id="SSF103657">
    <property type="entry name" value="BAR/IMD domain-like"/>
    <property type="match status" value="1"/>
</dbReference>
<dbReference type="Pfam" id="PF20399">
    <property type="entry name" value="PH_20"/>
    <property type="match status" value="1"/>
</dbReference>
<dbReference type="SUPFAM" id="SSF50729">
    <property type="entry name" value="PH domain-like"/>
    <property type="match status" value="1"/>
</dbReference>
<evidence type="ECO:0000313" key="5">
    <source>
        <dbReference type="Proteomes" id="UP000308549"/>
    </source>
</evidence>
<feature type="compositionally biased region" description="Basic and acidic residues" evidence="2">
    <location>
        <begin position="437"/>
        <end position="458"/>
    </location>
</feature>
<dbReference type="Pfam" id="PF20400">
    <property type="entry name" value="BAR_4"/>
    <property type="match status" value="1"/>
</dbReference>
<feature type="compositionally biased region" description="Polar residues" evidence="2">
    <location>
        <begin position="406"/>
        <end position="421"/>
    </location>
</feature>
<organism evidence="4 5">
    <name type="scientific">Salinomyces thailandicus</name>
    <dbReference type="NCBI Taxonomy" id="706561"/>
    <lineage>
        <taxon>Eukaryota</taxon>
        <taxon>Fungi</taxon>
        <taxon>Dikarya</taxon>
        <taxon>Ascomycota</taxon>
        <taxon>Pezizomycotina</taxon>
        <taxon>Dothideomycetes</taxon>
        <taxon>Dothideomycetidae</taxon>
        <taxon>Mycosphaerellales</taxon>
        <taxon>Teratosphaeriaceae</taxon>
        <taxon>Salinomyces</taxon>
    </lineage>
</organism>
<evidence type="ECO:0000256" key="1">
    <source>
        <dbReference type="ARBA" id="ARBA00022553"/>
    </source>
</evidence>
<feature type="domain" description="PH" evidence="3">
    <location>
        <begin position="302"/>
        <end position="407"/>
    </location>
</feature>
<dbReference type="PANTHER" id="PTHR31941">
    <property type="entry name" value="CYTOSKELETAL SIGNALING PROTEIN SLM1"/>
    <property type="match status" value="1"/>
</dbReference>
<feature type="compositionally biased region" description="Polar residues" evidence="2">
    <location>
        <begin position="1"/>
        <end position="20"/>
    </location>
</feature>
<dbReference type="OrthoDB" id="2264563at2759"/>
<dbReference type="SMART" id="SM00233">
    <property type="entry name" value="PH"/>
    <property type="match status" value="1"/>
</dbReference>
<dbReference type="PANTHER" id="PTHR31941:SF1">
    <property type="entry name" value="CYTOSKELETAL SIGNALING PROTEIN SLM1"/>
    <property type="match status" value="1"/>
</dbReference>
<dbReference type="CDD" id="cd13311">
    <property type="entry name" value="PH_Slm1"/>
    <property type="match status" value="1"/>
</dbReference>
<comment type="caution">
    <text evidence="4">The sequence shown here is derived from an EMBL/GenBank/DDBJ whole genome shotgun (WGS) entry which is preliminary data.</text>
</comment>
<reference evidence="4 5" key="1">
    <citation type="submission" date="2017-03" db="EMBL/GenBank/DDBJ databases">
        <title>Genomes of endolithic fungi from Antarctica.</title>
        <authorList>
            <person name="Coleine C."/>
            <person name="Masonjones S."/>
            <person name="Stajich J.E."/>
        </authorList>
    </citation>
    <scope>NUCLEOTIDE SEQUENCE [LARGE SCALE GENOMIC DNA]</scope>
    <source>
        <strain evidence="4 5">CCFEE 6315</strain>
    </source>
</reference>
<gene>
    <name evidence="4" type="ORF">B0A50_04952</name>
</gene>
<dbReference type="InterPro" id="IPR046868">
    <property type="entry name" value="BAR_4"/>
</dbReference>
<proteinExistence type="predicted"/>
<dbReference type="InterPro" id="IPR027267">
    <property type="entry name" value="AH/BAR_dom_sf"/>
</dbReference>
<keyword evidence="5" id="KW-1185">Reference proteome</keyword>
<dbReference type="InterPro" id="IPR011993">
    <property type="entry name" value="PH-like_dom_sf"/>
</dbReference>
<dbReference type="EMBL" id="NAJL01000023">
    <property type="protein sequence ID" value="TKA27341.1"/>
    <property type="molecule type" value="Genomic_DNA"/>
</dbReference>
<dbReference type="Gene3D" id="1.20.1270.60">
    <property type="entry name" value="Arfaptin homology (AH) domain/BAR domain"/>
    <property type="match status" value="1"/>
</dbReference>
<dbReference type="PROSITE" id="PS50003">
    <property type="entry name" value="PH_DOMAIN"/>
    <property type="match status" value="1"/>
</dbReference>
<name>A0A4U0TXW4_9PEZI</name>
<protein>
    <recommendedName>
        <fullName evidence="3">PH domain-containing protein</fullName>
    </recommendedName>
</protein>
<evidence type="ECO:0000259" key="3">
    <source>
        <dbReference type="PROSITE" id="PS50003"/>
    </source>
</evidence>
<feature type="region of interest" description="Disordered" evidence="2">
    <location>
        <begin position="1"/>
        <end position="32"/>
    </location>
</feature>
<dbReference type="InterPro" id="IPR046869">
    <property type="entry name" value="SLM1/RGC1-like_PH"/>
</dbReference>
<dbReference type="AlphaFoldDB" id="A0A4U0TXW4"/>
<dbReference type="InterPro" id="IPR001849">
    <property type="entry name" value="PH_domain"/>
</dbReference>
<dbReference type="InterPro" id="IPR043453">
    <property type="entry name" value="Slm1_PH"/>
</dbReference>
<accession>A0A4U0TXW4</accession>